<dbReference type="AlphaFoldDB" id="A9E3X6"/>
<evidence type="ECO:0000313" key="2">
    <source>
        <dbReference type="Proteomes" id="UP000002945"/>
    </source>
</evidence>
<gene>
    <name evidence="1" type="ORF">KAOT1_09441</name>
</gene>
<comment type="caution">
    <text evidence="1">The sequence shown here is derived from an EMBL/GenBank/DDBJ whole genome shotgun (WGS) entry which is preliminary data.</text>
</comment>
<evidence type="ECO:0000313" key="1">
    <source>
        <dbReference type="EMBL" id="EDP95285.1"/>
    </source>
</evidence>
<organism evidence="1 2">
    <name type="scientific">Kordia algicida OT-1</name>
    <dbReference type="NCBI Taxonomy" id="391587"/>
    <lineage>
        <taxon>Bacteria</taxon>
        <taxon>Pseudomonadati</taxon>
        <taxon>Bacteroidota</taxon>
        <taxon>Flavobacteriia</taxon>
        <taxon>Flavobacteriales</taxon>
        <taxon>Flavobacteriaceae</taxon>
        <taxon>Kordia</taxon>
    </lineage>
</organism>
<dbReference type="STRING" id="391587.KAOT1_09441"/>
<accession>A9E3X6</accession>
<sequence>MKTVINNISNMKQYIFIIFILLFGISNALNALTEAEKQTVMNHLNTYFSNGDTTCN</sequence>
<reference evidence="1 2" key="1">
    <citation type="journal article" date="2011" name="J. Bacteriol.">
        <title>Genome sequence of the algicidal bacterium Kordia algicida OT-1.</title>
        <authorList>
            <person name="Lee H.S."/>
            <person name="Kang S.G."/>
            <person name="Kwon K.K."/>
            <person name="Lee J.H."/>
            <person name="Kim S.J."/>
        </authorList>
    </citation>
    <scope>NUCLEOTIDE SEQUENCE [LARGE SCALE GENOMIC DNA]</scope>
    <source>
        <strain evidence="1 2">OT-1</strain>
    </source>
</reference>
<dbReference type="HOGENOM" id="CLU_3008389_0_0_10"/>
<dbReference type="EMBL" id="ABIB01000009">
    <property type="protein sequence ID" value="EDP95285.1"/>
    <property type="molecule type" value="Genomic_DNA"/>
</dbReference>
<proteinExistence type="predicted"/>
<protein>
    <submittedName>
        <fullName evidence="1">Uncharacterized protein</fullName>
    </submittedName>
</protein>
<dbReference type="Proteomes" id="UP000002945">
    <property type="component" value="Unassembled WGS sequence"/>
</dbReference>
<name>A9E3X6_9FLAO</name>
<keyword evidence="2" id="KW-1185">Reference proteome</keyword>